<reference evidence="2" key="1">
    <citation type="journal article" date="2019" name="Int. J. Syst. Evol. Microbiol.">
        <title>The Global Catalogue of Microorganisms (GCM) 10K type strain sequencing project: providing services to taxonomists for standard genome sequencing and annotation.</title>
        <authorList>
            <consortium name="The Broad Institute Genomics Platform"/>
            <consortium name="The Broad Institute Genome Sequencing Center for Infectious Disease"/>
            <person name="Wu L."/>
            <person name="Ma J."/>
        </authorList>
    </citation>
    <scope>NUCLEOTIDE SEQUENCE [LARGE SCALE GENOMIC DNA]</scope>
    <source>
        <strain evidence="2">CGMCC 4.7393</strain>
    </source>
</reference>
<gene>
    <name evidence="1" type="ORF">ACFQHR_09990</name>
</gene>
<keyword evidence="2" id="KW-1185">Reference proteome</keyword>
<proteinExistence type="predicted"/>
<dbReference type="RefSeq" id="WP_066625497.1">
    <property type="nucleotide sequence ID" value="NZ_JBHSYQ010000004.1"/>
</dbReference>
<name>A0ABW2DNQ3_9BACT</name>
<protein>
    <submittedName>
        <fullName evidence="1">Nuclear transport factor 2 family protein</fullName>
    </submittedName>
</protein>
<dbReference type="Gene3D" id="3.10.450.50">
    <property type="match status" value="1"/>
</dbReference>
<dbReference type="EMBL" id="JBHSYQ010000004">
    <property type="protein sequence ID" value="MFC6997959.1"/>
    <property type="molecule type" value="Genomic_DNA"/>
</dbReference>
<dbReference type="SUPFAM" id="SSF54427">
    <property type="entry name" value="NTF2-like"/>
    <property type="match status" value="1"/>
</dbReference>
<organism evidence="1 2">
    <name type="scientific">Rufibacter roseus</name>
    <dbReference type="NCBI Taxonomy" id="1567108"/>
    <lineage>
        <taxon>Bacteria</taxon>
        <taxon>Pseudomonadati</taxon>
        <taxon>Bacteroidota</taxon>
        <taxon>Cytophagia</taxon>
        <taxon>Cytophagales</taxon>
        <taxon>Hymenobacteraceae</taxon>
        <taxon>Rufibacter</taxon>
    </lineage>
</organism>
<evidence type="ECO:0000313" key="2">
    <source>
        <dbReference type="Proteomes" id="UP001596405"/>
    </source>
</evidence>
<dbReference type="InterPro" id="IPR032710">
    <property type="entry name" value="NTF2-like_dom_sf"/>
</dbReference>
<evidence type="ECO:0000313" key="1">
    <source>
        <dbReference type="EMBL" id="MFC6997959.1"/>
    </source>
</evidence>
<comment type="caution">
    <text evidence="1">The sequence shown here is derived from an EMBL/GenBank/DDBJ whole genome shotgun (WGS) entry which is preliminary data.</text>
</comment>
<sequence length="107" mass="11818">MNLPNVVSDLVKAQNMYDSAAYANCFSEIATVADEGKTYHGKAEIKRWIEAANENYKTVMKPIDFKESEEQSVLKAEISGSFPGSPVVLSYHLELVDGMVQSLKITS</sequence>
<accession>A0ABW2DNQ3</accession>
<dbReference type="Proteomes" id="UP001596405">
    <property type="component" value="Unassembled WGS sequence"/>
</dbReference>